<dbReference type="Proteomes" id="UP001163152">
    <property type="component" value="Chromosome"/>
</dbReference>
<evidence type="ECO:0000256" key="6">
    <source>
        <dbReference type="ARBA" id="ARBA00022840"/>
    </source>
</evidence>
<dbReference type="Pfam" id="PF00069">
    <property type="entry name" value="Pkinase"/>
    <property type="match status" value="1"/>
</dbReference>
<keyword evidence="12" id="KW-0472">Membrane</keyword>
<dbReference type="PROSITE" id="PS50011">
    <property type="entry name" value="PROTEIN_KINASE_DOM"/>
    <property type="match status" value="1"/>
</dbReference>
<evidence type="ECO:0000313" key="15">
    <source>
        <dbReference type="Proteomes" id="UP001163152"/>
    </source>
</evidence>
<dbReference type="EMBL" id="CP113797">
    <property type="protein sequence ID" value="WAL58908.1"/>
    <property type="molecule type" value="Genomic_DNA"/>
</dbReference>
<keyword evidence="12" id="KW-0812">Transmembrane</keyword>
<evidence type="ECO:0000256" key="12">
    <source>
        <dbReference type="SAM" id="Phobius"/>
    </source>
</evidence>
<keyword evidence="15" id="KW-1185">Reference proteome</keyword>
<dbReference type="InterPro" id="IPR017441">
    <property type="entry name" value="Protein_kinase_ATP_BS"/>
</dbReference>
<evidence type="ECO:0000256" key="1">
    <source>
        <dbReference type="ARBA" id="ARBA00012513"/>
    </source>
</evidence>
<dbReference type="PROSITE" id="PS50005">
    <property type="entry name" value="TPR"/>
    <property type="match status" value="2"/>
</dbReference>
<feature type="repeat" description="TPR" evidence="9">
    <location>
        <begin position="591"/>
        <end position="624"/>
    </location>
</feature>
<feature type="domain" description="Protein kinase" evidence="13">
    <location>
        <begin position="18"/>
        <end position="285"/>
    </location>
</feature>
<keyword evidence="2" id="KW-0723">Serine/threonine-protein kinase</keyword>
<evidence type="ECO:0000256" key="11">
    <source>
        <dbReference type="SAM" id="MobiDB-lite"/>
    </source>
</evidence>
<evidence type="ECO:0000256" key="7">
    <source>
        <dbReference type="ARBA" id="ARBA00047899"/>
    </source>
</evidence>
<dbReference type="PROSITE" id="PS00107">
    <property type="entry name" value="PROTEIN_KINASE_ATP"/>
    <property type="match status" value="1"/>
</dbReference>
<dbReference type="CDD" id="cd14014">
    <property type="entry name" value="STKc_PknB_like"/>
    <property type="match status" value="1"/>
</dbReference>
<dbReference type="Gene3D" id="1.25.40.10">
    <property type="entry name" value="Tetratricopeptide repeat domain"/>
    <property type="match status" value="2"/>
</dbReference>
<keyword evidence="9" id="KW-0802">TPR repeat</keyword>
<proteinExistence type="predicted"/>
<dbReference type="InterPro" id="IPR011009">
    <property type="entry name" value="Kinase-like_dom_sf"/>
</dbReference>
<feature type="region of interest" description="Disordered" evidence="11">
    <location>
        <begin position="432"/>
        <end position="454"/>
    </location>
</feature>
<dbReference type="EC" id="2.7.11.1" evidence="1"/>
<comment type="catalytic activity">
    <reaction evidence="8">
        <text>L-seryl-[protein] + ATP = O-phospho-L-seryl-[protein] + ADP + H(+)</text>
        <dbReference type="Rhea" id="RHEA:17989"/>
        <dbReference type="Rhea" id="RHEA-COMP:9863"/>
        <dbReference type="Rhea" id="RHEA-COMP:11604"/>
        <dbReference type="ChEBI" id="CHEBI:15378"/>
        <dbReference type="ChEBI" id="CHEBI:29999"/>
        <dbReference type="ChEBI" id="CHEBI:30616"/>
        <dbReference type="ChEBI" id="CHEBI:83421"/>
        <dbReference type="ChEBI" id="CHEBI:456216"/>
        <dbReference type="EC" id="2.7.11.1"/>
    </reaction>
</comment>
<evidence type="ECO:0000313" key="14">
    <source>
        <dbReference type="EMBL" id="WAL58908.1"/>
    </source>
</evidence>
<evidence type="ECO:0000256" key="8">
    <source>
        <dbReference type="ARBA" id="ARBA00048679"/>
    </source>
</evidence>
<feature type="binding site" evidence="10">
    <location>
        <position position="49"/>
    </location>
    <ligand>
        <name>ATP</name>
        <dbReference type="ChEBI" id="CHEBI:30616"/>
    </ligand>
</feature>
<comment type="catalytic activity">
    <reaction evidence="7">
        <text>L-threonyl-[protein] + ATP = O-phospho-L-threonyl-[protein] + ADP + H(+)</text>
        <dbReference type="Rhea" id="RHEA:46608"/>
        <dbReference type="Rhea" id="RHEA-COMP:11060"/>
        <dbReference type="Rhea" id="RHEA-COMP:11605"/>
        <dbReference type="ChEBI" id="CHEBI:15378"/>
        <dbReference type="ChEBI" id="CHEBI:30013"/>
        <dbReference type="ChEBI" id="CHEBI:30616"/>
        <dbReference type="ChEBI" id="CHEBI:61977"/>
        <dbReference type="ChEBI" id="CHEBI:456216"/>
        <dbReference type="EC" id="2.7.11.1"/>
    </reaction>
</comment>
<evidence type="ECO:0000256" key="5">
    <source>
        <dbReference type="ARBA" id="ARBA00022777"/>
    </source>
</evidence>
<feature type="transmembrane region" description="Helical" evidence="12">
    <location>
        <begin position="400"/>
        <end position="422"/>
    </location>
</feature>
<accession>A0A9E9C756</accession>
<evidence type="ECO:0000256" key="3">
    <source>
        <dbReference type="ARBA" id="ARBA00022679"/>
    </source>
</evidence>
<evidence type="ECO:0000256" key="2">
    <source>
        <dbReference type="ARBA" id="ARBA00022527"/>
    </source>
</evidence>
<feature type="region of interest" description="Disordered" evidence="11">
    <location>
        <begin position="291"/>
        <end position="326"/>
    </location>
</feature>
<feature type="repeat" description="TPR" evidence="9">
    <location>
        <begin position="455"/>
        <end position="488"/>
    </location>
</feature>
<dbReference type="KEGG" id="tsin:OXH18_17245"/>
<protein>
    <recommendedName>
        <fullName evidence="1">non-specific serine/threonine protein kinase</fullName>
        <ecNumber evidence="1">2.7.11.1</ecNumber>
    </recommendedName>
</protein>
<dbReference type="SMART" id="SM00220">
    <property type="entry name" value="S_TKc"/>
    <property type="match status" value="1"/>
</dbReference>
<dbReference type="AlphaFoldDB" id="A0A9E9C756"/>
<dbReference type="InterPro" id="IPR000719">
    <property type="entry name" value="Prot_kinase_dom"/>
</dbReference>
<dbReference type="SMART" id="SM00028">
    <property type="entry name" value="TPR"/>
    <property type="match status" value="5"/>
</dbReference>
<dbReference type="GO" id="GO:0005524">
    <property type="term" value="F:ATP binding"/>
    <property type="evidence" value="ECO:0007669"/>
    <property type="project" value="UniProtKB-UniRule"/>
</dbReference>
<dbReference type="PANTHER" id="PTHR24363">
    <property type="entry name" value="SERINE/THREONINE PROTEIN KINASE"/>
    <property type="match status" value="1"/>
</dbReference>
<dbReference type="Gene3D" id="1.10.510.10">
    <property type="entry name" value="Transferase(Phosphotransferase) domain 1"/>
    <property type="match status" value="1"/>
</dbReference>
<keyword evidence="12" id="KW-1133">Transmembrane helix</keyword>
<dbReference type="InterPro" id="IPR019734">
    <property type="entry name" value="TPR_rpt"/>
</dbReference>
<dbReference type="RefSeq" id="WP_268608361.1">
    <property type="nucleotide sequence ID" value="NZ_CP113797.1"/>
</dbReference>
<evidence type="ECO:0000256" key="10">
    <source>
        <dbReference type="PROSITE-ProRule" id="PRU10141"/>
    </source>
</evidence>
<evidence type="ECO:0000256" key="4">
    <source>
        <dbReference type="ARBA" id="ARBA00022741"/>
    </source>
</evidence>
<organism evidence="14 15">
    <name type="scientific">Thermocoleostomius sinensis A174</name>
    <dbReference type="NCBI Taxonomy" id="2016057"/>
    <lineage>
        <taxon>Bacteria</taxon>
        <taxon>Bacillati</taxon>
        <taxon>Cyanobacteriota</taxon>
        <taxon>Cyanophyceae</taxon>
        <taxon>Oculatellales</taxon>
        <taxon>Oculatellaceae</taxon>
        <taxon>Thermocoleostomius</taxon>
    </lineage>
</organism>
<keyword evidence="4 10" id="KW-0547">Nucleotide-binding</keyword>
<dbReference type="PANTHER" id="PTHR24363:SF0">
    <property type="entry name" value="SERINE_THREONINE KINASE LIKE DOMAIN CONTAINING 1"/>
    <property type="match status" value="1"/>
</dbReference>
<reference evidence="14" key="1">
    <citation type="submission" date="2022-12" db="EMBL/GenBank/DDBJ databases">
        <title>Polyphasic identification of a Novel Hot-Spring Cyanobacterium Ocullathermofonsia sinensis gen nov. sp. nov. and Genomic Insights on its Adaptations to the Thermal Habitat.</title>
        <authorList>
            <person name="Daroch M."/>
            <person name="Tang J."/>
            <person name="Jiang Y."/>
        </authorList>
    </citation>
    <scope>NUCLEOTIDE SEQUENCE</scope>
    <source>
        <strain evidence="14">PKUAC-SCTA174</strain>
    </source>
</reference>
<dbReference type="InterPro" id="IPR011990">
    <property type="entry name" value="TPR-like_helical_dom_sf"/>
</dbReference>
<dbReference type="SUPFAM" id="SSF56112">
    <property type="entry name" value="Protein kinase-like (PK-like)"/>
    <property type="match status" value="1"/>
</dbReference>
<keyword evidence="6 10" id="KW-0067">ATP-binding</keyword>
<evidence type="ECO:0000256" key="9">
    <source>
        <dbReference type="PROSITE-ProRule" id="PRU00339"/>
    </source>
</evidence>
<feature type="compositionally biased region" description="Pro residues" evidence="11">
    <location>
        <begin position="438"/>
        <end position="448"/>
    </location>
</feature>
<name>A0A9E9C756_9CYAN</name>
<dbReference type="Pfam" id="PF13432">
    <property type="entry name" value="TPR_16"/>
    <property type="match status" value="1"/>
</dbReference>
<dbReference type="GO" id="GO:0004674">
    <property type="term" value="F:protein serine/threonine kinase activity"/>
    <property type="evidence" value="ECO:0007669"/>
    <property type="project" value="UniProtKB-KW"/>
</dbReference>
<dbReference type="Pfam" id="PF14559">
    <property type="entry name" value="TPR_19"/>
    <property type="match status" value="1"/>
</dbReference>
<gene>
    <name evidence="14" type="ORF">OXH18_17245</name>
</gene>
<evidence type="ECO:0000259" key="13">
    <source>
        <dbReference type="PROSITE" id="PS50011"/>
    </source>
</evidence>
<sequence>MSRSTPQINSNQPLGGRYKVINQLGVGGFGRTFLAEDLHLPGHPRCVVKQLKPQFRSDDTLQMARRCFNTEAEVLYQLGNHEQIPRLLAHFEDQQDFYLAQEFIEGVPLTKELKEGRPWSEARVVALLQDILQVLTFVHQQNVIHRDLKPSNLIRRSTDGKIVLIDFGAVKQVSTAVYEPDTGETNLTISIGTQGYMPNEQLAGKPRFSSDIYAVGVLGIQALTGIHPKHLIEDEKGELAWRHRAGHAHPELMDILERMVRYDFRDRFPTAVEALVAMEQLPPAFNTVPPAFHAPHSEDSLETDLTYQSHHHSLPRTEASSSDLTVTGEDGASTAIWVQSSSEQAVPSTNRTGNFGRTDGAELNLEFSETSLTQAIDRPRRDPNIMIEVPTKLQKPAHSVLWIGLAAAVAAITTSVLVIALLPRMGPWMQNAGGRSPIPSPSESPAPPDLSSTNATEVYDYANQLMEQQQYETALSFYDRAIELSPDDAAAYAGRCEALNQLNSPESAIVACNDALAYEPDSVQALWSKGNALLLQNRTYEALSLYETVTEKDAKFEPGWVKRGVALQRLGRSSEALDALDQAIALERNSAEAWSTKGEALVNLQRYDEASIALDKALQLQDPNDPKTMELRQQVRAILNR</sequence>
<dbReference type="SUPFAM" id="SSF48452">
    <property type="entry name" value="TPR-like"/>
    <property type="match status" value="1"/>
</dbReference>
<keyword evidence="3" id="KW-0808">Transferase</keyword>
<keyword evidence="5 14" id="KW-0418">Kinase</keyword>